<dbReference type="InterPro" id="IPR004839">
    <property type="entry name" value="Aminotransferase_I/II_large"/>
</dbReference>
<dbReference type="OrthoDB" id="4336542at2"/>
<dbReference type="PANTHER" id="PTHR46577">
    <property type="entry name" value="HTH-TYPE TRANSCRIPTIONAL REGULATORY PROTEIN GABR"/>
    <property type="match status" value="1"/>
</dbReference>
<dbReference type="Pfam" id="PF00392">
    <property type="entry name" value="GntR"/>
    <property type="match status" value="1"/>
</dbReference>
<comment type="caution">
    <text evidence="7">The sequence shown here is derived from an EMBL/GenBank/DDBJ whole genome shotgun (WGS) entry which is preliminary data.</text>
</comment>
<dbReference type="Proteomes" id="UP000230161">
    <property type="component" value="Unassembled WGS sequence"/>
</dbReference>
<keyword evidence="5" id="KW-0804">Transcription</keyword>
<dbReference type="InterPro" id="IPR000524">
    <property type="entry name" value="Tscrpt_reg_HTH_GntR"/>
</dbReference>
<dbReference type="GO" id="GO:0003700">
    <property type="term" value="F:DNA-binding transcription factor activity"/>
    <property type="evidence" value="ECO:0007669"/>
    <property type="project" value="InterPro"/>
</dbReference>
<dbReference type="InterPro" id="IPR036390">
    <property type="entry name" value="WH_DNA-bd_sf"/>
</dbReference>
<name>A0A2M9BZY3_9MICO</name>
<dbReference type="InterPro" id="IPR015421">
    <property type="entry name" value="PyrdxlP-dep_Trfase_major"/>
</dbReference>
<dbReference type="GO" id="GO:0030170">
    <property type="term" value="F:pyridoxal phosphate binding"/>
    <property type="evidence" value="ECO:0007669"/>
    <property type="project" value="InterPro"/>
</dbReference>
<dbReference type="CDD" id="cd07377">
    <property type="entry name" value="WHTH_GntR"/>
    <property type="match status" value="1"/>
</dbReference>
<evidence type="ECO:0000256" key="1">
    <source>
        <dbReference type="ARBA" id="ARBA00005384"/>
    </source>
</evidence>
<dbReference type="GO" id="GO:0003677">
    <property type="term" value="F:DNA binding"/>
    <property type="evidence" value="ECO:0007669"/>
    <property type="project" value="UniProtKB-KW"/>
</dbReference>
<evidence type="ECO:0000256" key="4">
    <source>
        <dbReference type="ARBA" id="ARBA00023125"/>
    </source>
</evidence>
<keyword evidence="8" id="KW-1185">Reference proteome</keyword>
<evidence type="ECO:0000259" key="6">
    <source>
        <dbReference type="PROSITE" id="PS50949"/>
    </source>
</evidence>
<dbReference type="Gene3D" id="1.10.10.10">
    <property type="entry name" value="Winged helix-like DNA-binding domain superfamily/Winged helix DNA-binding domain"/>
    <property type="match status" value="1"/>
</dbReference>
<dbReference type="AlphaFoldDB" id="A0A2M9BZY3"/>
<reference evidence="7 8" key="1">
    <citation type="submission" date="2017-11" db="EMBL/GenBank/DDBJ databases">
        <title>Genomic Encyclopedia of Archaeal and Bacterial Type Strains, Phase II (KMG-II): From Individual Species to Whole Genera.</title>
        <authorList>
            <person name="Goeker M."/>
        </authorList>
    </citation>
    <scope>NUCLEOTIDE SEQUENCE [LARGE SCALE GENOMIC DNA]</scope>
    <source>
        <strain evidence="7 8">DSM 25625</strain>
    </source>
</reference>
<dbReference type="InterPro" id="IPR036388">
    <property type="entry name" value="WH-like_DNA-bd_sf"/>
</dbReference>
<dbReference type="PANTHER" id="PTHR46577:SF1">
    <property type="entry name" value="HTH-TYPE TRANSCRIPTIONAL REGULATORY PROTEIN GABR"/>
    <property type="match status" value="1"/>
</dbReference>
<dbReference type="InterPro" id="IPR051446">
    <property type="entry name" value="HTH_trans_reg/aminotransferase"/>
</dbReference>
<evidence type="ECO:0000313" key="8">
    <source>
        <dbReference type="Proteomes" id="UP000230161"/>
    </source>
</evidence>
<protein>
    <submittedName>
        <fullName evidence="7">DNA-binding transcriptional MocR family regulator</fullName>
    </submittedName>
</protein>
<comment type="similarity">
    <text evidence="1">In the C-terminal section; belongs to the class-I pyridoxal-phosphate-dependent aminotransferase family.</text>
</comment>
<sequence>MHGFAATISDRSPQGIAAVIARGISSGELAPGDRLPTVRDLAAGLGVSPATVSHAWQLLSGAGLIVSRGRSGTFVRQRSTAWLPPRMIGLAGHLDGSRVDLSRGTPDPELLPALAPALSRISRGAETDSYQEAPVIPELRALLADSWPYSVDTVTIVDGALDGISRTLGQLVRYGDRVAVENPGFPPFFDLLDELGAEKLAVDVDEHGMTPESLSAALAQAPVAVILQPRAHNPTGASMTPGRAEELARVVRTSRHGREAVIVEDDHSGEISIVPDVSLGRWLPGQTVHVRSFSKSHGPDLRIAALGGPAALVDRIVARRILGPGWTSRILQEVLHDLLTAGRSIDEVGEARRVYYARQRSLVLAAAAHGLTIAPADGINAWVRVDDERRTLVQLAAAGIRVAAGSPFLMTESPRAQYVRVTAGMIREDAATIGHALASAAALPHPVAAGGHVSR</sequence>
<proteinExistence type="inferred from homology"/>
<accession>A0A2M9BZY3</accession>
<dbReference type="EMBL" id="PGFB01000002">
    <property type="protein sequence ID" value="PJJ63649.1"/>
    <property type="molecule type" value="Genomic_DNA"/>
</dbReference>
<feature type="domain" description="HTH gntR-type" evidence="6">
    <location>
        <begin position="10"/>
        <end position="78"/>
    </location>
</feature>
<dbReference type="PROSITE" id="PS50949">
    <property type="entry name" value="HTH_GNTR"/>
    <property type="match status" value="1"/>
</dbReference>
<dbReference type="InterPro" id="IPR015424">
    <property type="entry name" value="PyrdxlP-dep_Trfase"/>
</dbReference>
<keyword evidence="3" id="KW-0805">Transcription regulation</keyword>
<dbReference type="Gene3D" id="3.40.640.10">
    <property type="entry name" value="Type I PLP-dependent aspartate aminotransferase-like (Major domain)"/>
    <property type="match status" value="1"/>
</dbReference>
<evidence type="ECO:0000256" key="3">
    <source>
        <dbReference type="ARBA" id="ARBA00023015"/>
    </source>
</evidence>
<dbReference type="SUPFAM" id="SSF53383">
    <property type="entry name" value="PLP-dependent transferases"/>
    <property type="match status" value="1"/>
</dbReference>
<evidence type="ECO:0000256" key="5">
    <source>
        <dbReference type="ARBA" id="ARBA00023163"/>
    </source>
</evidence>
<dbReference type="Pfam" id="PF00155">
    <property type="entry name" value="Aminotran_1_2"/>
    <property type="match status" value="1"/>
</dbReference>
<evidence type="ECO:0000313" key="7">
    <source>
        <dbReference type="EMBL" id="PJJ63649.1"/>
    </source>
</evidence>
<keyword evidence="4 7" id="KW-0238">DNA-binding</keyword>
<dbReference type="CDD" id="cd00609">
    <property type="entry name" value="AAT_like"/>
    <property type="match status" value="1"/>
</dbReference>
<dbReference type="SUPFAM" id="SSF46785">
    <property type="entry name" value="Winged helix' DNA-binding domain"/>
    <property type="match status" value="1"/>
</dbReference>
<evidence type="ECO:0000256" key="2">
    <source>
        <dbReference type="ARBA" id="ARBA00022898"/>
    </source>
</evidence>
<organism evidence="7 8">
    <name type="scientific">Compostimonas suwonensis</name>
    <dbReference type="NCBI Taxonomy" id="1048394"/>
    <lineage>
        <taxon>Bacteria</taxon>
        <taxon>Bacillati</taxon>
        <taxon>Actinomycetota</taxon>
        <taxon>Actinomycetes</taxon>
        <taxon>Micrococcales</taxon>
        <taxon>Microbacteriaceae</taxon>
        <taxon>Compostimonas</taxon>
    </lineage>
</organism>
<dbReference type="SMART" id="SM00345">
    <property type="entry name" value="HTH_GNTR"/>
    <property type="match status" value="1"/>
</dbReference>
<keyword evidence="2" id="KW-0663">Pyridoxal phosphate</keyword>
<gene>
    <name evidence="7" type="ORF">CLV54_1320</name>
</gene>
<dbReference type="RefSeq" id="WP_100344121.1">
    <property type="nucleotide sequence ID" value="NZ_PGFB01000002.1"/>
</dbReference>